<dbReference type="InterPro" id="IPR050493">
    <property type="entry name" value="FAD-dep_Monooxygenase_BioMet"/>
</dbReference>
<dbReference type="InterPro" id="IPR036188">
    <property type="entry name" value="FAD/NAD-bd_sf"/>
</dbReference>
<organism evidence="4 5">
    <name type="scientific">Chryseobacterium rhizoplanae</name>
    <dbReference type="NCBI Taxonomy" id="1609531"/>
    <lineage>
        <taxon>Bacteria</taxon>
        <taxon>Pseudomonadati</taxon>
        <taxon>Bacteroidota</taxon>
        <taxon>Flavobacteriia</taxon>
        <taxon>Flavobacteriales</taxon>
        <taxon>Weeksellaceae</taxon>
        <taxon>Chryseobacterium group</taxon>
        <taxon>Chryseobacterium</taxon>
    </lineage>
</organism>
<dbReference type="Gene3D" id="3.50.50.60">
    <property type="entry name" value="FAD/NAD(P)-binding domain"/>
    <property type="match status" value="1"/>
</dbReference>
<evidence type="ECO:0000256" key="1">
    <source>
        <dbReference type="ARBA" id="ARBA00023002"/>
    </source>
</evidence>
<keyword evidence="2" id="KW-0503">Monooxygenase</keyword>
<feature type="domain" description="FAD-binding" evidence="3">
    <location>
        <begin position="32"/>
        <end position="357"/>
    </location>
</feature>
<protein>
    <submittedName>
        <fullName evidence="4">2-polyprenyl-6-methoxyphenol hydroxylase</fullName>
    </submittedName>
</protein>
<evidence type="ECO:0000313" key="4">
    <source>
        <dbReference type="EMBL" id="SMO79575.1"/>
    </source>
</evidence>
<proteinExistence type="predicted"/>
<evidence type="ECO:0000256" key="2">
    <source>
        <dbReference type="ARBA" id="ARBA00023033"/>
    </source>
</evidence>
<gene>
    <name evidence="4" type="ORF">SAMN06265171_10719</name>
</gene>
<dbReference type="Proteomes" id="UP000316916">
    <property type="component" value="Unassembled WGS sequence"/>
</dbReference>
<dbReference type="PRINTS" id="PR00420">
    <property type="entry name" value="RNGMNOXGNASE"/>
</dbReference>
<dbReference type="GO" id="GO:0071949">
    <property type="term" value="F:FAD binding"/>
    <property type="evidence" value="ECO:0007669"/>
    <property type="project" value="InterPro"/>
</dbReference>
<accession>A0A521E6Q6</accession>
<dbReference type="Pfam" id="PF01494">
    <property type="entry name" value="FAD_binding_3"/>
    <property type="match status" value="1"/>
</dbReference>
<sequence>MFLILILYPSGKTDIKILENQPEKSVIPKMKKIAVVGAGISGLSMANYLKKYKIDYHIYERRKKEDLAGHGFLIPQEGMEYLYQIIDPDLLLKHGNFLKKYIQYSHTGKILAEKELNHVFAISRNSLIDLLAQNISPEKITYEHTIIPDDQQNGKLKLSDGTDIDAEIAVISDGSRSRIRSRLFKDETMKVVRESEVVNIIQDKEIADSIENDFIKFHHEDGGLTFGILKLTHDTVLWYSQFDNEKYMINDCSAENLKKYMLEVFENWHPLIPSIIQKSDYKNVHLWRVYELEKLNPFYKDNIVFIGDAAHPLIPFTSQGVTSALKDSFTLTKYLVEEEDKTEAFRKYEAKRKPEIETHINNGRTLLNQFLLPLHQQSENILPISYK</sequence>
<keyword evidence="1" id="KW-0560">Oxidoreductase</keyword>
<dbReference type="GO" id="GO:0004497">
    <property type="term" value="F:monooxygenase activity"/>
    <property type="evidence" value="ECO:0007669"/>
    <property type="project" value="UniProtKB-KW"/>
</dbReference>
<dbReference type="InterPro" id="IPR002938">
    <property type="entry name" value="FAD-bd"/>
</dbReference>
<dbReference type="EMBL" id="FXTC01000007">
    <property type="protein sequence ID" value="SMO79575.1"/>
    <property type="molecule type" value="Genomic_DNA"/>
</dbReference>
<dbReference type="PANTHER" id="PTHR13789">
    <property type="entry name" value="MONOOXYGENASE"/>
    <property type="match status" value="1"/>
</dbReference>
<name>A0A521E6Q6_9FLAO</name>
<evidence type="ECO:0000313" key="5">
    <source>
        <dbReference type="Proteomes" id="UP000316916"/>
    </source>
</evidence>
<evidence type="ECO:0000259" key="3">
    <source>
        <dbReference type="Pfam" id="PF01494"/>
    </source>
</evidence>
<keyword evidence="5" id="KW-1185">Reference proteome</keyword>
<dbReference type="PANTHER" id="PTHR13789:SF309">
    <property type="entry name" value="PUTATIVE (AFU_ORTHOLOGUE AFUA_6G14510)-RELATED"/>
    <property type="match status" value="1"/>
</dbReference>
<dbReference type="AlphaFoldDB" id="A0A521E6Q6"/>
<dbReference type="SUPFAM" id="SSF51905">
    <property type="entry name" value="FAD/NAD(P)-binding domain"/>
    <property type="match status" value="1"/>
</dbReference>
<reference evidence="4 5" key="1">
    <citation type="submission" date="2017-05" db="EMBL/GenBank/DDBJ databases">
        <authorList>
            <person name="Varghese N."/>
            <person name="Submissions S."/>
        </authorList>
    </citation>
    <scope>NUCLEOTIDE SEQUENCE [LARGE SCALE GENOMIC DNA]</scope>
    <source>
        <strain evidence="4 5">DSM 29371</strain>
    </source>
</reference>